<keyword evidence="1" id="KW-0732">Signal</keyword>
<reference evidence="2 3" key="1">
    <citation type="submission" date="2024-09" db="EMBL/GenBank/DDBJ databases">
        <title>Rethinking Asexuality: The Enigmatic Case of Functional Sexual Genes in Lepraria (Stereocaulaceae).</title>
        <authorList>
            <person name="Doellman M."/>
            <person name="Sun Y."/>
            <person name="Barcenas-Pena A."/>
            <person name="Lumbsch H.T."/>
            <person name="Grewe F."/>
        </authorList>
    </citation>
    <scope>NUCLEOTIDE SEQUENCE [LARGE SCALE GENOMIC DNA]</scope>
    <source>
        <strain evidence="2 3">Mercado 3170</strain>
    </source>
</reference>
<evidence type="ECO:0008006" key="4">
    <source>
        <dbReference type="Google" id="ProtNLM"/>
    </source>
</evidence>
<protein>
    <recommendedName>
        <fullName evidence="4">SnoaL-like domain-containing protein</fullName>
    </recommendedName>
</protein>
<gene>
    <name evidence="2" type="ORF">N7G274_010483</name>
</gene>
<evidence type="ECO:0000313" key="3">
    <source>
        <dbReference type="Proteomes" id="UP001590950"/>
    </source>
</evidence>
<feature type="chain" id="PRO_5045202075" description="SnoaL-like domain-containing protein" evidence="1">
    <location>
        <begin position="19"/>
        <end position="173"/>
    </location>
</feature>
<evidence type="ECO:0000313" key="2">
    <source>
        <dbReference type="EMBL" id="KAL2036759.1"/>
    </source>
</evidence>
<sequence length="173" mass="19054">MRLPVIIATLATLPGLLAFPHSPSVFSNRAAAYSQPETRSNKTKSYCPGHPASEAHQRKIFFAFINDLYVKKDVLGAFDTYIAEDLIEHDPFDAQGRAANAAKLVNIIPYVPSTVLRVSFSNNVGLAHVRVDEANKEPIALADIYRMDGTCIVEHWDVTQSRPANATNPIAMF</sequence>
<name>A0ABR3ZUG0_9LECA</name>
<accession>A0ABR3ZUG0</accession>
<organism evidence="2 3">
    <name type="scientific">Stereocaulon virgatum</name>
    <dbReference type="NCBI Taxonomy" id="373712"/>
    <lineage>
        <taxon>Eukaryota</taxon>
        <taxon>Fungi</taxon>
        <taxon>Dikarya</taxon>
        <taxon>Ascomycota</taxon>
        <taxon>Pezizomycotina</taxon>
        <taxon>Lecanoromycetes</taxon>
        <taxon>OSLEUM clade</taxon>
        <taxon>Lecanoromycetidae</taxon>
        <taxon>Lecanorales</taxon>
        <taxon>Lecanorineae</taxon>
        <taxon>Stereocaulaceae</taxon>
        <taxon>Stereocaulon</taxon>
    </lineage>
</organism>
<proteinExistence type="predicted"/>
<feature type="signal peptide" evidence="1">
    <location>
        <begin position="1"/>
        <end position="18"/>
    </location>
</feature>
<dbReference type="SUPFAM" id="SSF54427">
    <property type="entry name" value="NTF2-like"/>
    <property type="match status" value="1"/>
</dbReference>
<comment type="caution">
    <text evidence="2">The sequence shown here is derived from an EMBL/GenBank/DDBJ whole genome shotgun (WGS) entry which is preliminary data.</text>
</comment>
<keyword evidence="3" id="KW-1185">Reference proteome</keyword>
<evidence type="ECO:0000256" key="1">
    <source>
        <dbReference type="SAM" id="SignalP"/>
    </source>
</evidence>
<dbReference type="InterPro" id="IPR032710">
    <property type="entry name" value="NTF2-like_dom_sf"/>
</dbReference>
<dbReference type="EMBL" id="JBEFKJ010000051">
    <property type="protein sequence ID" value="KAL2036759.1"/>
    <property type="molecule type" value="Genomic_DNA"/>
</dbReference>
<dbReference type="Gene3D" id="3.10.450.50">
    <property type="match status" value="1"/>
</dbReference>
<dbReference type="Proteomes" id="UP001590950">
    <property type="component" value="Unassembled WGS sequence"/>
</dbReference>